<dbReference type="InterPro" id="IPR017941">
    <property type="entry name" value="Rieske_2Fe-2S"/>
</dbReference>
<name>A0A916K0Q1_9BACL</name>
<organism evidence="3 4">
    <name type="scientific">Paenibacillus solanacearum</name>
    <dbReference type="NCBI Taxonomy" id="2048548"/>
    <lineage>
        <taxon>Bacteria</taxon>
        <taxon>Bacillati</taxon>
        <taxon>Bacillota</taxon>
        <taxon>Bacilli</taxon>
        <taxon>Bacillales</taxon>
        <taxon>Paenibacillaceae</taxon>
        <taxon>Paenibacillus</taxon>
    </lineage>
</organism>
<gene>
    <name evidence="3" type="primary">doxA</name>
    <name evidence="3" type="ORF">PAESOLCIP111_02451</name>
</gene>
<dbReference type="PANTHER" id="PTHR21496">
    <property type="entry name" value="FERREDOXIN-RELATED"/>
    <property type="match status" value="1"/>
</dbReference>
<dbReference type="PROSITE" id="PS51296">
    <property type="entry name" value="RIESKE"/>
    <property type="match status" value="1"/>
</dbReference>
<reference evidence="3" key="1">
    <citation type="submission" date="2021-06" db="EMBL/GenBank/DDBJ databases">
        <authorList>
            <person name="Criscuolo A."/>
        </authorList>
    </citation>
    <scope>NUCLEOTIDE SEQUENCE</scope>
    <source>
        <strain evidence="3">CIP111600</strain>
    </source>
</reference>
<evidence type="ECO:0000259" key="2">
    <source>
        <dbReference type="PROSITE" id="PS51296"/>
    </source>
</evidence>
<proteinExistence type="predicted"/>
<evidence type="ECO:0000313" key="4">
    <source>
        <dbReference type="Proteomes" id="UP000693672"/>
    </source>
</evidence>
<accession>A0A916K0Q1</accession>
<dbReference type="AlphaFoldDB" id="A0A916K0Q1"/>
<dbReference type="GO" id="GO:0051537">
    <property type="term" value="F:2 iron, 2 sulfur cluster binding"/>
    <property type="evidence" value="ECO:0007669"/>
    <property type="project" value="InterPro"/>
</dbReference>
<dbReference type="InterPro" id="IPR012747">
    <property type="entry name" value="MocE_2FeS"/>
</dbReference>
<dbReference type="NCBIfam" id="TIGR02377">
    <property type="entry name" value="MocE_fam_FeS"/>
    <property type="match status" value="1"/>
</dbReference>
<comment type="cofactor">
    <cofactor evidence="1">
        <name>[2Fe-2S] cluster</name>
        <dbReference type="ChEBI" id="CHEBI:190135"/>
    </cofactor>
</comment>
<dbReference type="PANTHER" id="PTHR21496:SF0">
    <property type="entry name" value="RIESKE DOMAIN-CONTAINING PROTEIN"/>
    <property type="match status" value="1"/>
</dbReference>
<dbReference type="Proteomes" id="UP000693672">
    <property type="component" value="Unassembled WGS sequence"/>
</dbReference>
<evidence type="ECO:0000256" key="1">
    <source>
        <dbReference type="ARBA" id="ARBA00034078"/>
    </source>
</evidence>
<dbReference type="RefSeq" id="WP_218092238.1">
    <property type="nucleotide sequence ID" value="NZ_CAJVAS010000009.1"/>
</dbReference>
<dbReference type="Pfam" id="PF00355">
    <property type="entry name" value="Rieske"/>
    <property type="match status" value="1"/>
</dbReference>
<dbReference type="CDD" id="cd03528">
    <property type="entry name" value="Rieske_RO_ferredoxin"/>
    <property type="match status" value="1"/>
</dbReference>
<feature type="domain" description="Rieske" evidence="2">
    <location>
        <begin position="7"/>
        <end position="103"/>
    </location>
</feature>
<sequence length="120" mass="13360">MACDEWIEACAADDLAPEDVIRFDSGDRSLAVYRTANDEYYATDGYCTHQRVHLEGGLVTGKLIECPKHNGRFDFSTGEAKRPPACVALRTYPVKVVAGAVYVKLADAMQEQCTKEERLR</sequence>
<protein>
    <submittedName>
        <fullName evidence="3">Naphthalene 1,2-dioxygenase system, ferredoxin component</fullName>
    </submittedName>
</protein>
<dbReference type="EMBL" id="CAJVAS010000009">
    <property type="protein sequence ID" value="CAG7622854.1"/>
    <property type="molecule type" value="Genomic_DNA"/>
</dbReference>
<evidence type="ECO:0000313" key="3">
    <source>
        <dbReference type="EMBL" id="CAG7622854.1"/>
    </source>
</evidence>
<comment type="caution">
    <text evidence="3">The sequence shown here is derived from an EMBL/GenBank/DDBJ whole genome shotgun (WGS) entry which is preliminary data.</text>
</comment>
<keyword evidence="4" id="KW-1185">Reference proteome</keyword>